<evidence type="ECO:0000313" key="1">
    <source>
        <dbReference type="EMBL" id="CAA9531683.1"/>
    </source>
</evidence>
<proteinExistence type="predicted"/>
<dbReference type="EMBL" id="CADCWA010000186">
    <property type="protein sequence ID" value="CAA9531683.1"/>
    <property type="molecule type" value="Genomic_DNA"/>
</dbReference>
<sequence>MTLTQLEEAALRSIFSETPELAAGLERQLEAATVIERENSGAGFFTTIRVPEDAERVKSPKVLGYESHAHIRGMEYDLGFVLFMKDGALHMLEGYALAGSTSALDLTDLQFEIFRVAQNQVVPESPFSSA</sequence>
<reference evidence="1" key="1">
    <citation type="submission" date="2020-02" db="EMBL/GenBank/DDBJ databases">
        <authorList>
            <person name="Meier V. D."/>
        </authorList>
    </citation>
    <scope>NUCLEOTIDE SEQUENCE</scope>
    <source>
        <strain evidence="1">AVDCRST_MAG31</strain>
    </source>
</reference>
<name>A0A6J4TU72_9SPHN</name>
<dbReference type="AlphaFoldDB" id="A0A6J4TU72"/>
<protein>
    <submittedName>
        <fullName evidence="1">Uncharacterized protein</fullName>
    </submittedName>
</protein>
<accession>A0A6J4TU72</accession>
<gene>
    <name evidence="1" type="ORF">AVDCRST_MAG31-2452</name>
</gene>
<organism evidence="1">
    <name type="scientific">uncultured Sphingomonas sp</name>
    <dbReference type="NCBI Taxonomy" id="158754"/>
    <lineage>
        <taxon>Bacteria</taxon>
        <taxon>Pseudomonadati</taxon>
        <taxon>Pseudomonadota</taxon>
        <taxon>Alphaproteobacteria</taxon>
        <taxon>Sphingomonadales</taxon>
        <taxon>Sphingomonadaceae</taxon>
        <taxon>Sphingomonas</taxon>
        <taxon>environmental samples</taxon>
    </lineage>
</organism>